<evidence type="ECO:0000256" key="1">
    <source>
        <dbReference type="SAM" id="MobiDB-lite"/>
    </source>
</evidence>
<gene>
    <name evidence="2" type="ORF">ElyMa_003100600</name>
</gene>
<evidence type="ECO:0000313" key="3">
    <source>
        <dbReference type="Proteomes" id="UP000762676"/>
    </source>
</evidence>
<sequence>MVVEIPTRPQSQAPLATLRKPGFGVSRPPGLPGGGGDLSLHRGHPSPWTTTHLAFSWRPGVSTLPHNAYVPDSG</sequence>
<comment type="caution">
    <text evidence="2">The sequence shown here is derived from an EMBL/GenBank/DDBJ whole genome shotgun (WGS) entry which is preliminary data.</text>
</comment>
<evidence type="ECO:0000313" key="2">
    <source>
        <dbReference type="EMBL" id="GFS11989.1"/>
    </source>
</evidence>
<dbReference type="Proteomes" id="UP000762676">
    <property type="component" value="Unassembled WGS sequence"/>
</dbReference>
<proteinExistence type="predicted"/>
<accession>A0AAV4INL6</accession>
<reference evidence="2 3" key="1">
    <citation type="journal article" date="2021" name="Elife">
        <title>Chloroplast acquisition without the gene transfer in kleptoplastic sea slugs, Plakobranchus ocellatus.</title>
        <authorList>
            <person name="Maeda T."/>
            <person name="Takahashi S."/>
            <person name="Yoshida T."/>
            <person name="Shimamura S."/>
            <person name="Takaki Y."/>
            <person name="Nagai Y."/>
            <person name="Toyoda A."/>
            <person name="Suzuki Y."/>
            <person name="Arimoto A."/>
            <person name="Ishii H."/>
            <person name="Satoh N."/>
            <person name="Nishiyama T."/>
            <person name="Hasebe M."/>
            <person name="Maruyama T."/>
            <person name="Minagawa J."/>
            <person name="Obokata J."/>
            <person name="Shigenobu S."/>
        </authorList>
    </citation>
    <scope>NUCLEOTIDE SEQUENCE [LARGE SCALE GENOMIC DNA]</scope>
</reference>
<name>A0AAV4INL6_9GAST</name>
<keyword evidence="3" id="KW-1185">Reference proteome</keyword>
<organism evidence="2 3">
    <name type="scientific">Elysia marginata</name>
    <dbReference type="NCBI Taxonomy" id="1093978"/>
    <lineage>
        <taxon>Eukaryota</taxon>
        <taxon>Metazoa</taxon>
        <taxon>Spiralia</taxon>
        <taxon>Lophotrochozoa</taxon>
        <taxon>Mollusca</taxon>
        <taxon>Gastropoda</taxon>
        <taxon>Heterobranchia</taxon>
        <taxon>Euthyneura</taxon>
        <taxon>Panpulmonata</taxon>
        <taxon>Sacoglossa</taxon>
        <taxon>Placobranchoidea</taxon>
        <taxon>Plakobranchidae</taxon>
        <taxon>Elysia</taxon>
    </lineage>
</organism>
<feature type="region of interest" description="Disordered" evidence="1">
    <location>
        <begin position="18"/>
        <end position="45"/>
    </location>
</feature>
<protein>
    <submittedName>
        <fullName evidence="2">Uncharacterized protein</fullName>
    </submittedName>
</protein>
<dbReference type="EMBL" id="BMAT01006394">
    <property type="protein sequence ID" value="GFS11989.1"/>
    <property type="molecule type" value="Genomic_DNA"/>
</dbReference>
<dbReference type="AlphaFoldDB" id="A0AAV4INL6"/>